<dbReference type="GO" id="GO:0016567">
    <property type="term" value="P:protein ubiquitination"/>
    <property type="evidence" value="ECO:0007669"/>
    <property type="project" value="TreeGrafter"/>
</dbReference>
<dbReference type="GO" id="GO:0008270">
    <property type="term" value="F:zinc ion binding"/>
    <property type="evidence" value="ECO:0007669"/>
    <property type="project" value="UniProtKB-KW"/>
</dbReference>
<keyword evidence="4" id="KW-0479">Metal-binding</keyword>
<dbReference type="SMART" id="SM00184">
    <property type="entry name" value="RING"/>
    <property type="match status" value="1"/>
</dbReference>
<keyword evidence="3" id="KW-0808">Transferase</keyword>
<keyword evidence="12" id="KW-1185">Reference proteome</keyword>
<feature type="region of interest" description="Disordered" evidence="9">
    <location>
        <begin position="458"/>
        <end position="486"/>
    </location>
</feature>
<evidence type="ECO:0000256" key="7">
    <source>
        <dbReference type="ARBA" id="ARBA00022833"/>
    </source>
</evidence>
<feature type="compositionally biased region" description="Basic and acidic residues" evidence="9">
    <location>
        <begin position="467"/>
        <end position="483"/>
    </location>
</feature>
<evidence type="ECO:0000256" key="4">
    <source>
        <dbReference type="ARBA" id="ARBA00022723"/>
    </source>
</evidence>
<dbReference type="Proteomes" id="UP000826271">
    <property type="component" value="Unassembled WGS sequence"/>
</dbReference>
<dbReference type="FunFam" id="3.30.40.10:FF:000127">
    <property type="entry name" value="E3 ubiquitin-protein ligase RNF181"/>
    <property type="match status" value="1"/>
</dbReference>
<evidence type="ECO:0000256" key="9">
    <source>
        <dbReference type="SAM" id="MobiDB-lite"/>
    </source>
</evidence>
<protein>
    <recommendedName>
        <fullName evidence="2">RING-type E3 ubiquitin transferase</fullName>
        <ecNumber evidence="2">2.3.2.27</ecNumber>
    </recommendedName>
</protein>
<feature type="compositionally biased region" description="Acidic residues" evidence="9">
    <location>
        <begin position="246"/>
        <end position="260"/>
    </location>
</feature>
<evidence type="ECO:0000256" key="8">
    <source>
        <dbReference type="PROSITE-ProRule" id="PRU00175"/>
    </source>
</evidence>
<dbReference type="SUPFAM" id="SSF57850">
    <property type="entry name" value="RING/U-box"/>
    <property type="match status" value="1"/>
</dbReference>
<comment type="caution">
    <text evidence="11">The sequence shown here is derived from an EMBL/GenBank/DDBJ whole genome shotgun (WGS) entry which is preliminary data.</text>
</comment>
<evidence type="ECO:0000313" key="12">
    <source>
        <dbReference type="Proteomes" id="UP000826271"/>
    </source>
</evidence>
<dbReference type="EMBL" id="WHWC01000009">
    <property type="protein sequence ID" value="KAG8377157.1"/>
    <property type="molecule type" value="Genomic_DNA"/>
</dbReference>
<dbReference type="InterPro" id="IPR013083">
    <property type="entry name" value="Znf_RING/FYVE/PHD"/>
</dbReference>
<dbReference type="InterPro" id="IPR001841">
    <property type="entry name" value="Znf_RING"/>
</dbReference>
<dbReference type="GO" id="GO:0005737">
    <property type="term" value="C:cytoplasm"/>
    <property type="evidence" value="ECO:0007669"/>
    <property type="project" value="TreeGrafter"/>
</dbReference>
<keyword evidence="6" id="KW-0833">Ubl conjugation pathway</keyword>
<evidence type="ECO:0000256" key="3">
    <source>
        <dbReference type="ARBA" id="ARBA00022679"/>
    </source>
</evidence>
<feature type="domain" description="RING-type" evidence="10">
    <location>
        <begin position="387"/>
        <end position="428"/>
    </location>
</feature>
<feature type="region of interest" description="Disordered" evidence="9">
    <location>
        <begin position="216"/>
        <end position="266"/>
    </location>
</feature>
<evidence type="ECO:0000256" key="5">
    <source>
        <dbReference type="ARBA" id="ARBA00022771"/>
    </source>
</evidence>
<keyword evidence="7" id="KW-0862">Zinc</keyword>
<proteinExistence type="predicted"/>
<dbReference type="Gene3D" id="3.30.40.10">
    <property type="entry name" value="Zinc/RING finger domain, C3HC4 (zinc finger)"/>
    <property type="match status" value="1"/>
</dbReference>
<dbReference type="GO" id="GO:0061630">
    <property type="term" value="F:ubiquitin protein ligase activity"/>
    <property type="evidence" value="ECO:0007669"/>
    <property type="project" value="UniProtKB-EC"/>
</dbReference>
<dbReference type="PROSITE" id="PS50089">
    <property type="entry name" value="ZF_RING_2"/>
    <property type="match status" value="1"/>
</dbReference>
<gene>
    <name evidence="11" type="ORF">BUALT_Bualt09G0139300</name>
</gene>
<comment type="catalytic activity">
    <reaction evidence="1">
        <text>S-ubiquitinyl-[E2 ubiquitin-conjugating enzyme]-L-cysteine + [acceptor protein]-L-lysine = [E2 ubiquitin-conjugating enzyme]-L-cysteine + N(6)-ubiquitinyl-[acceptor protein]-L-lysine.</text>
        <dbReference type="EC" id="2.3.2.27"/>
    </reaction>
</comment>
<dbReference type="Pfam" id="PF13639">
    <property type="entry name" value="zf-RING_2"/>
    <property type="match status" value="1"/>
</dbReference>
<accession>A0AAV6X927</accession>
<reference evidence="11" key="1">
    <citation type="submission" date="2019-10" db="EMBL/GenBank/DDBJ databases">
        <authorList>
            <person name="Zhang R."/>
            <person name="Pan Y."/>
            <person name="Wang J."/>
            <person name="Ma R."/>
            <person name="Yu S."/>
        </authorList>
    </citation>
    <scope>NUCLEOTIDE SEQUENCE</scope>
    <source>
        <strain evidence="11">LA-IB0</strain>
        <tissue evidence="11">Leaf</tissue>
    </source>
</reference>
<feature type="compositionally biased region" description="Low complexity" evidence="9">
    <location>
        <begin position="145"/>
        <end position="155"/>
    </location>
</feature>
<organism evidence="11 12">
    <name type="scientific">Buddleja alternifolia</name>
    <dbReference type="NCBI Taxonomy" id="168488"/>
    <lineage>
        <taxon>Eukaryota</taxon>
        <taxon>Viridiplantae</taxon>
        <taxon>Streptophyta</taxon>
        <taxon>Embryophyta</taxon>
        <taxon>Tracheophyta</taxon>
        <taxon>Spermatophyta</taxon>
        <taxon>Magnoliopsida</taxon>
        <taxon>eudicotyledons</taxon>
        <taxon>Gunneridae</taxon>
        <taxon>Pentapetalae</taxon>
        <taxon>asterids</taxon>
        <taxon>lamiids</taxon>
        <taxon>Lamiales</taxon>
        <taxon>Scrophulariaceae</taxon>
        <taxon>Buddlejeae</taxon>
        <taxon>Buddleja</taxon>
    </lineage>
</organism>
<dbReference type="EC" id="2.3.2.27" evidence="2"/>
<feature type="region of interest" description="Disordered" evidence="9">
    <location>
        <begin position="135"/>
        <end position="162"/>
    </location>
</feature>
<evidence type="ECO:0000256" key="1">
    <source>
        <dbReference type="ARBA" id="ARBA00000900"/>
    </source>
</evidence>
<name>A0AAV6X927_9LAMI</name>
<keyword evidence="5 8" id="KW-0863">Zinc-finger</keyword>
<evidence type="ECO:0000256" key="2">
    <source>
        <dbReference type="ARBA" id="ARBA00012483"/>
    </source>
</evidence>
<sequence length="597" mass="66154">MDVNSGNNNNNNNVGESSTIGYICESSAVSNYSSSLHSLSTTCALCHRFLSSDNNETGDLEAISICGDCKFLLMEDLDTDASSPDVYQRRTYVSRRRHDGSSESIDSMFSQQLSHMITLARQNERSILDHDNQSAEGAAARLVQRTSSRTTPSGSRRWRRVFSDTESDGIDSLYGETESNTSFRRYRLFHGEADTISAYGGDSDASIDGQSFLENENFIHPDGASDLESDTDIDPMNAGLYQWNSEDQEEDEDDSEWEEADTQRDTVESLRAGAHLRGSLRSNGSIVYINRQVLSPEVDDTFQVRIRGRIQAHTSDLFTNFQESEAQNYVGDSGNYLDAIGLDNLLEHLAETESSRRGAPPASVSFVNNMPCKTINEDDEKLDSLACAVCKESLSVGIVVNQLPCFHLYHPSCILPWLSARNTCPLCRYELPTDDKDYEERKRSRINAYQTLHIHQNDDSSLDDTVADEHSQLHNGREPRELADADSFGARDIPTSRWFLLAAPIVTERIAKGGGGRFCNLFANDDRGGGEISGPRSTLMGLLKLGVLSEDSTVFTVARFGSNKYQFVILSSLPAEPISWNDHFIIAESGEGHGIVC</sequence>
<dbReference type="PANTHER" id="PTHR15710">
    <property type="entry name" value="E3 UBIQUITIN-PROTEIN LIGASE PRAJA"/>
    <property type="match status" value="1"/>
</dbReference>
<evidence type="ECO:0000313" key="11">
    <source>
        <dbReference type="EMBL" id="KAG8377157.1"/>
    </source>
</evidence>
<evidence type="ECO:0000256" key="6">
    <source>
        <dbReference type="ARBA" id="ARBA00022786"/>
    </source>
</evidence>
<dbReference type="PANTHER" id="PTHR15710:SF242">
    <property type="entry name" value="OS06G0633500 PROTEIN"/>
    <property type="match status" value="1"/>
</dbReference>
<evidence type="ECO:0000259" key="10">
    <source>
        <dbReference type="PROSITE" id="PS50089"/>
    </source>
</evidence>
<dbReference type="AlphaFoldDB" id="A0AAV6X927"/>